<dbReference type="OrthoDB" id="5490569at2"/>
<dbReference type="InterPro" id="IPR038763">
    <property type="entry name" value="DHH_sf"/>
</dbReference>
<dbReference type="Proteomes" id="UP000192418">
    <property type="component" value="Unassembled WGS sequence"/>
</dbReference>
<accession>A0A1W2DET6</accession>
<dbReference type="EMBL" id="FWXY01000017">
    <property type="protein sequence ID" value="SMC96005.1"/>
    <property type="molecule type" value="Genomic_DNA"/>
</dbReference>
<dbReference type="PANTHER" id="PTHR47618">
    <property type="entry name" value="BIFUNCTIONAL OLIGORIBONUCLEASE AND PAP PHOSPHATASE NRNA"/>
    <property type="match status" value="1"/>
</dbReference>
<dbReference type="PANTHER" id="PTHR47618:SF1">
    <property type="entry name" value="BIFUNCTIONAL OLIGORIBONUCLEASE AND PAP PHOSPHATASE NRNA"/>
    <property type="match status" value="1"/>
</dbReference>
<sequence>MSNIQRLEKFLSLFSKENKVLIIINADPDAMASAMAVKRLLWRKVGSAVITYFNEISRPDNLTMIRVLDLEMIHIDEVDERAFDRFVVVDSQPDHHECFAMFRYDAIIDHHPLSCDSGIFNDIRPEYGACSSMMTEYLKAAGVKPSQKLATALLMGIKTDTGGFLRQTAMEDVRAFQHLYKFANTCVMARIEQAEFKERDLEFIGNAIKQKKIINHRVYAHTGFIENPDQCVIVADFFMRIDSANWSIISGVYDGKLVIIMRNDGLRKSAGNTAKEAFSHLGSAGGHRTMARVEIQMPELEKEVPDEKEIGQWVIDQVEKYAGIKFE</sequence>
<dbReference type="Pfam" id="PF01368">
    <property type="entry name" value="DHH"/>
    <property type="match status" value="1"/>
</dbReference>
<dbReference type="SUPFAM" id="SSF64182">
    <property type="entry name" value="DHH phosphoesterases"/>
    <property type="match status" value="1"/>
</dbReference>
<keyword evidence="3" id="KW-1185">Reference proteome</keyword>
<protein>
    <submittedName>
        <fullName evidence="2">NanoRNase/pAp phosphatase, hydrolyzes c-di-AMP and oligoRNAs</fullName>
    </submittedName>
</protein>
<gene>
    <name evidence="2" type="ORF">SAMN02746065_11742</name>
</gene>
<name>A0A1W2DET6_9BACT</name>
<feature type="domain" description="DDH" evidence="1">
    <location>
        <begin position="19"/>
        <end position="157"/>
    </location>
</feature>
<evidence type="ECO:0000313" key="2">
    <source>
        <dbReference type="EMBL" id="SMC96005.1"/>
    </source>
</evidence>
<organism evidence="2 3">
    <name type="scientific">Desulfocicer vacuolatum DSM 3385</name>
    <dbReference type="NCBI Taxonomy" id="1121400"/>
    <lineage>
        <taxon>Bacteria</taxon>
        <taxon>Pseudomonadati</taxon>
        <taxon>Thermodesulfobacteriota</taxon>
        <taxon>Desulfobacteria</taxon>
        <taxon>Desulfobacterales</taxon>
        <taxon>Desulfobacteraceae</taxon>
        <taxon>Desulfocicer</taxon>
    </lineage>
</organism>
<evidence type="ECO:0000259" key="1">
    <source>
        <dbReference type="Pfam" id="PF01368"/>
    </source>
</evidence>
<dbReference type="AlphaFoldDB" id="A0A1W2DET6"/>
<dbReference type="InterPro" id="IPR001667">
    <property type="entry name" value="DDH_dom"/>
</dbReference>
<proteinExistence type="predicted"/>
<dbReference type="RefSeq" id="WP_084070223.1">
    <property type="nucleotide sequence ID" value="NZ_FWXY01000017.1"/>
</dbReference>
<dbReference type="STRING" id="1121400.SAMN02746065_11742"/>
<dbReference type="Gene3D" id="3.90.1640.10">
    <property type="entry name" value="inorganic pyrophosphatase (n-terminal core)"/>
    <property type="match status" value="1"/>
</dbReference>
<dbReference type="InterPro" id="IPR051319">
    <property type="entry name" value="Oligoribo/pAp-PDE_c-di-AMP_PDE"/>
</dbReference>
<evidence type="ECO:0000313" key="3">
    <source>
        <dbReference type="Proteomes" id="UP000192418"/>
    </source>
</evidence>
<reference evidence="2 3" key="1">
    <citation type="submission" date="2017-04" db="EMBL/GenBank/DDBJ databases">
        <authorList>
            <person name="Afonso C.L."/>
            <person name="Miller P.J."/>
            <person name="Scott M.A."/>
            <person name="Spackman E."/>
            <person name="Goraichik I."/>
            <person name="Dimitrov K.M."/>
            <person name="Suarez D.L."/>
            <person name="Swayne D.E."/>
        </authorList>
    </citation>
    <scope>NUCLEOTIDE SEQUENCE [LARGE SCALE GENOMIC DNA]</scope>
    <source>
        <strain evidence="2 3">DSM 3385</strain>
    </source>
</reference>